<feature type="non-terminal residue" evidence="7">
    <location>
        <position position="1"/>
    </location>
</feature>
<protein>
    <recommendedName>
        <fullName evidence="6">RRM domain-containing protein</fullName>
    </recommendedName>
</protein>
<sequence length="279" mass="31680">VACSFVSLFTDMAEQIYTIKGVLNSENQFTEDPELEAIKARVIEMEQEAEKLREVQYEPESRLLYSPQAGESAQVARTWARPHLRPHASSLPKDPHRSRAPAVCDSLKDHDSSSYRSDDFSGLFACDDLVFPGIFYSMTHEERIDADNRSVYVGNVDYGTTADELEIHFNGCGHVNRVTILCDKFTGHPKGFAYIEFSDRESVRTAMALDETLFRGRVIKVMPKRTNMPGISTTDRGFLRGGRFRGRGFRGSRFNNGFQGRFRGFSRSELCRFNADNPY</sequence>
<dbReference type="CDD" id="cd12550">
    <property type="entry name" value="RRM_II_PABPN1"/>
    <property type="match status" value="1"/>
</dbReference>
<evidence type="ECO:0000313" key="8">
    <source>
        <dbReference type="Proteomes" id="UP001239994"/>
    </source>
</evidence>
<evidence type="ECO:0000256" key="4">
    <source>
        <dbReference type="PROSITE-ProRule" id="PRU00176"/>
    </source>
</evidence>
<keyword evidence="3 4" id="KW-0694">RNA-binding</keyword>
<name>A0AAD8ZP01_9TELE</name>
<dbReference type="InterPro" id="IPR000504">
    <property type="entry name" value="RRM_dom"/>
</dbReference>
<proteinExistence type="predicted"/>
<dbReference type="Proteomes" id="UP001239994">
    <property type="component" value="Unassembled WGS sequence"/>
</dbReference>
<feature type="domain" description="RRM" evidence="6">
    <location>
        <begin position="149"/>
        <end position="226"/>
    </location>
</feature>
<dbReference type="PANTHER" id="PTHR23236">
    <property type="entry name" value="EUKARYOTIC TRANSLATION INITIATION FACTOR 4B/4H"/>
    <property type="match status" value="1"/>
</dbReference>
<keyword evidence="2" id="KW-0963">Cytoplasm</keyword>
<keyword evidence="8" id="KW-1185">Reference proteome</keyword>
<dbReference type="InterPro" id="IPR012677">
    <property type="entry name" value="Nucleotide-bd_a/b_plait_sf"/>
</dbReference>
<dbReference type="SMART" id="SM00360">
    <property type="entry name" value="RRM"/>
    <property type="match status" value="1"/>
</dbReference>
<comment type="subcellular location">
    <subcellularLocation>
        <location evidence="1">Cytoplasm</location>
    </subcellularLocation>
</comment>
<dbReference type="Gene3D" id="3.30.70.330">
    <property type="match status" value="1"/>
</dbReference>
<gene>
    <name evidence="7" type="ORF">P4O66_021967</name>
</gene>
<dbReference type="EMBL" id="JAROKS010000007">
    <property type="protein sequence ID" value="KAK1802300.1"/>
    <property type="molecule type" value="Genomic_DNA"/>
</dbReference>
<dbReference type="InterPro" id="IPR035979">
    <property type="entry name" value="RBD_domain_sf"/>
</dbReference>
<dbReference type="GO" id="GO:0005737">
    <property type="term" value="C:cytoplasm"/>
    <property type="evidence" value="ECO:0007669"/>
    <property type="project" value="UniProtKB-SubCell"/>
</dbReference>
<dbReference type="Pfam" id="PF00076">
    <property type="entry name" value="RRM_1"/>
    <property type="match status" value="1"/>
</dbReference>
<organism evidence="7 8">
    <name type="scientific">Electrophorus voltai</name>
    <dbReference type="NCBI Taxonomy" id="2609070"/>
    <lineage>
        <taxon>Eukaryota</taxon>
        <taxon>Metazoa</taxon>
        <taxon>Chordata</taxon>
        <taxon>Craniata</taxon>
        <taxon>Vertebrata</taxon>
        <taxon>Euteleostomi</taxon>
        <taxon>Actinopterygii</taxon>
        <taxon>Neopterygii</taxon>
        <taxon>Teleostei</taxon>
        <taxon>Ostariophysi</taxon>
        <taxon>Gymnotiformes</taxon>
        <taxon>Gymnotoidei</taxon>
        <taxon>Gymnotidae</taxon>
        <taxon>Electrophorus</taxon>
    </lineage>
</organism>
<evidence type="ECO:0000256" key="2">
    <source>
        <dbReference type="ARBA" id="ARBA00022490"/>
    </source>
</evidence>
<dbReference type="SUPFAM" id="SSF54928">
    <property type="entry name" value="RNA-binding domain, RBD"/>
    <property type="match status" value="1"/>
</dbReference>
<evidence type="ECO:0000313" key="7">
    <source>
        <dbReference type="EMBL" id="KAK1802300.1"/>
    </source>
</evidence>
<dbReference type="GO" id="GO:0008143">
    <property type="term" value="F:poly(A) binding"/>
    <property type="evidence" value="ECO:0007669"/>
    <property type="project" value="TreeGrafter"/>
</dbReference>
<dbReference type="GO" id="GO:0005634">
    <property type="term" value="C:nucleus"/>
    <property type="evidence" value="ECO:0007669"/>
    <property type="project" value="TreeGrafter"/>
</dbReference>
<dbReference type="GO" id="GO:0000288">
    <property type="term" value="P:nuclear-transcribed mRNA catabolic process, deadenylation-dependent decay"/>
    <property type="evidence" value="ECO:0007669"/>
    <property type="project" value="TreeGrafter"/>
</dbReference>
<reference evidence="7" key="1">
    <citation type="submission" date="2023-03" db="EMBL/GenBank/DDBJ databases">
        <title>Electrophorus voltai genome.</title>
        <authorList>
            <person name="Bian C."/>
        </authorList>
    </citation>
    <scope>NUCLEOTIDE SEQUENCE</scope>
    <source>
        <strain evidence="7">CB-2022</strain>
        <tissue evidence="7">Muscle</tissue>
    </source>
</reference>
<evidence type="ECO:0000256" key="3">
    <source>
        <dbReference type="ARBA" id="ARBA00022884"/>
    </source>
</evidence>
<evidence type="ECO:0000256" key="1">
    <source>
        <dbReference type="ARBA" id="ARBA00004496"/>
    </source>
</evidence>
<accession>A0AAD8ZP01</accession>
<dbReference type="PANTHER" id="PTHR23236:SF27">
    <property type="entry name" value="EMBRYONIC POLYADENYLATE-BINDING PROTEIN 2"/>
    <property type="match status" value="1"/>
</dbReference>
<comment type="caution">
    <text evidence="7">The sequence shown here is derived from an EMBL/GenBank/DDBJ whole genome shotgun (WGS) entry which is preliminary data.</text>
</comment>
<dbReference type="PROSITE" id="PS50102">
    <property type="entry name" value="RRM"/>
    <property type="match status" value="1"/>
</dbReference>
<dbReference type="AlphaFoldDB" id="A0AAD8ZP01"/>
<feature type="region of interest" description="Disordered" evidence="5">
    <location>
        <begin position="85"/>
        <end position="104"/>
    </location>
</feature>
<evidence type="ECO:0000259" key="6">
    <source>
        <dbReference type="PROSITE" id="PS50102"/>
    </source>
</evidence>
<evidence type="ECO:0000256" key="5">
    <source>
        <dbReference type="SAM" id="MobiDB-lite"/>
    </source>
</evidence>